<protein>
    <recommendedName>
        <fullName evidence="4">Menaquinol oxidoreductase</fullName>
    </recommendedName>
</protein>
<gene>
    <name evidence="2" type="ORF">DEAC_c36740</name>
</gene>
<evidence type="ECO:0008006" key="4">
    <source>
        <dbReference type="Google" id="ProtNLM"/>
    </source>
</evidence>
<dbReference type="InterPro" id="IPR036280">
    <property type="entry name" value="Multihaem_cyt_sf"/>
</dbReference>
<keyword evidence="1" id="KW-0472">Membrane</keyword>
<organism evidence="2 3">
    <name type="scientific">Desulfosporosinus acididurans</name>
    <dbReference type="NCBI Taxonomy" id="476652"/>
    <lineage>
        <taxon>Bacteria</taxon>
        <taxon>Bacillati</taxon>
        <taxon>Bacillota</taxon>
        <taxon>Clostridia</taxon>
        <taxon>Eubacteriales</taxon>
        <taxon>Desulfitobacteriaceae</taxon>
        <taxon>Desulfosporosinus</taxon>
    </lineage>
</organism>
<comment type="caution">
    <text evidence="2">The sequence shown here is derived from an EMBL/GenBank/DDBJ whole genome shotgun (WGS) entry which is preliminary data.</text>
</comment>
<dbReference type="EMBL" id="LDZY01000014">
    <property type="protein sequence ID" value="KLU64472.1"/>
    <property type="molecule type" value="Genomic_DNA"/>
</dbReference>
<evidence type="ECO:0000313" key="3">
    <source>
        <dbReference type="Proteomes" id="UP000036356"/>
    </source>
</evidence>
<keyword evidence="1" id="KW-0812">Transmembrane</keyword>
<accession>A0A0J1FM78</accession>
<dbReference type="STRING" id="476652.DEAC_c36740"/>
<reference evidence="2 3" key="1">
    <citation type="submission" date="2015-06" db="EMBL/GenBank/DDBJ databases">
        <title>Draft genome of the moderately acidophilic sulfate reducer Candidatus Desulfosporosinus acididurans strain M1.</title>
        <authorList>
            <person name="Poehlein A."/>
            <person name="Petzsch P."/>
            <person name="Johnson B.D."/>
            <person name="Schloemann M."/>
            <person name="Daniel R."/>
            <person name="Muehling M."/>
        </authorList>
    </citation>
    <scope>NUCLEOTIDE SEQUENCE [LARGE SCALE GENOMIC DNA]</scope>
    <source>
        <strain evidence="2 3">M1</strain>
    </source>
</reference>
<dbReference type="Proteomes" id="UP000036356">
    <property type="component" value="Unassembled WGS sequence"/>
</dbReference>
<feature type="transmembrane region" description="Helical" evidence="1">
    <location>
        <begin position="7"/>
        <end position="27"/>
    </location>
</feature>
<dbReference type="NCBIfam" id="NF038038">
    <property type="entry name" value="cytoc_DsrJ"/>
    <property type="match status" value="1"/>
</dbReference>
<dbReference type="InterPro" id="IPR047668">
    <property type="entry name" value="DsrJ"/>
</dbReference>
<proteinExistence type="predicted"/>
<keyword evidence="3" id="KW-1185">Reference proteome</keyword>
<dbReference type="AlphaFoldDB" id="A0A0J1FM78"/>
<evidence type="ECO:0000256" key="1">
    <source>
        <dbReference type="SAM" id="Phobius"/>
    </source>
</evidence>
<name>A0A0J1FM78_9FIRM</name>
<dbReference type="PATRIC" id="fig|476652.3.peg.3881"/>
<evidence type="ECO:0000313" key="2">
    <source>
        <dbReference type="EMBL" id="KLU64472.1"/>
    </source>
</evidence>
<dbReference type="SUPFAM" id="SSF48695">
    <property type="entry name" value="Multiheme cytochromes"/>
    <property type="match status" value="1"/>
</dbReference>
<sequence>MIYSKKIYLGILIFIILLISPFLASLGKANVPPVPSLDTPVINAMAVKQCVEPTEYMKDYHMQLLYKWRDEYVREGNMIYVNSRGQKYTISLEKTCLKCHSNEEQFCQKCHTYAGVKLYCWECHQK</sequence>
<keyword evidence="1" id="KW-1133">Transmembrane helix</keyword>
<dbReference type="RefSeq" id="WP_047811452.1">
    <property type="nucleotide sequence ID" value="NZ_LDZY01000014.1"/>
</dbReference>